<comment type="similarity">
    <text evidence="1 2">Belongs to the enoyl-CoA hydratase/isomerase family.</text>
</comment>
<comment type="caution">
    <text evidence="3">The sequence shown here is derived from an EMBL/GenBank/DDBJ whole genome shotgun (WGS) entry which is preliminary data.</text>
</comment>
<keyword evidence="4" id="KW-1185">Reference proteome</keyword>
<dbReference type="RefSeq" id="WP_188971290.1">
    <property type="nucleotide sequence ID" value="NZ_BMKW01000012.1"/>
</dbReference>
<dbReference type="InterPro" id="IPR029045">
    <property type="entry name" value="ClpP/crotonase-like_dom_sf"/>
</dbReference>
<name>A0A917KYS5_9PROT</name>
<dbReference type="PANTHER" id="PTHR11941:SF54">
    <property type="entry name" value="ENOYL-COA HYDRATASE, MITOCHONDRIAL"/>
    <property type="match status" value="1"/>
</dbReference>
<dbReference type="CDD" id="cd06558">
    <property type="entry name" value="crotonase-like"/>
    <property type="match status" value="1"/>
</dbReference>
<reference evidence="3" key="1">
    <citation type="journal article" date="2014" name="Int. J. Syst. Evol. Microbiol.">
        <title>Complete genome sequence of Corynebacterium casei LMG S-19264T (=DSM 44701T), isolated from a smear-ripened cheese.</title>
        <authorList>
            <consortium name="US DOE Joint Genome Institute (JGI-PGF)"/>
            <person name="Walter F."/>
            <person name="Albersmeier A."/>
            <person name="Kalinowski J."/>
            <person name="Ruckert C."/>
        </authorList>
    </citation>
    <scope>NUCLEOTIDE SEQUENCE</scope>
    <source>
        <strain evidence="3">CGMCC 1.3617</strain>
    </source>
</reference>
<gene>
    <name evidence="3" type="ORF">GCM10011320_46680</name>
</gene>
<dbReference type="InterPro" id="IPR018376">
    <property type="entry name" value="Enoyl-CoA_hyd/isom_CS"/>
</dbReference>
<dbReference type="AlphaFoldDB" id="A0A917KYS5"/>
<dbReference type="GO" id="GO:0006635">
    <property type="term" value="P:fatty acid beta-oxidation"/>
    <property type="evidence" value="ECO:0007669"/>
    <property type="project" value="TreeGrafter"/>
</dbReference>
<dbReference type="InterPro" id="IPR001753">
    <property type="entry name" value="Enoyl-CoA_hydra/iso"/>
</dbReference>
<dbReference type="GO" id="GO:0003824">
    <property type="term" value="F:catalytic activity"/>
    <property type="evidence" value="ECO:0007669"/>
    <property type="project" value="InterPro"/>
</dbReference>
<protein>
    <submittedName>
        <fullName evidence="3">Enoyl-CoA hydratase</fullName>
    </submittedName>
</protein>
<dbReference type="Gene3D" id="3.90.226.10">
    <property type="entry name" value="2-enoyl-CoA Hydratase, Chain A, domain 1"/>
    <property type="match status" value="1"/>
</dbReference>
<sequence length="256" mass="28320">MSSDVVTLEVADHIGLVTLNRPPVNAVNAEVRDRIIQIFDLANDREDIRVLVLTGQGKIFSAGADLKQRPDPSIPGAYWHHNRITRETNNAIRECAKPVIAAVNGAALGAGFGLMTACDIMMASETAYFSMPEIDVGLAGGAAMANEFFTRSFARRLMFTGDKFPASELYRLGVVDSVWKPEELLPEAMKMAARIAEKSPLGIKYAKTSCNMVELMPPKDAYRFEQNFTYELSKTEDAKEARTAQIEKRKPVFKGR</sequence>
<dbReference type="Proteomes" id="UP000661507">
    <property type="component" value="Unassembled WGS sequence"/>
</dbReference>
<dbReference type="Pfam" id="PF00378">
    <property type="entry name" value="ECH_1"/>
    <property type="match status" value="1"/>
</dbReference>
<accession>A0A917KYS5</accession>
<dbReference type="PANTHER" id="PTHR11941">
    <property type="entry name" value="ENOYL-COA HYDRATASE-RELATED"/>
    <property type="match status" value="1"/>
</dbReference>
<organism evidence="3 4">
    <name type="scientific">Neoroseomonas lacus</name>
    <dbReference type="NCBI Taxonomy" id="287609"/>
    <lineage>
        <taxon>Bacteria</taxon>
        <taxon>Pseudomonadati</taxon>
        <taxon>Pseudomonadota</taxon>
        <taxon>Alphaproteobacteria</taxon>
        <taxon>Acetobacterales</taxon>
        <taxon>Acetobacteraceae</taxon>
        <taxon>Neoroseomonas</taxon>
    </lineage>
</organism>
<dbReference type="SUPFAM" id="SSF52096">
    <property type="entry name" value="ClpP/crotonase"/>
    <property type="match status" value="1"/>
</dbReference>
<dbReference type="PROSITE" id="PS00166">
    <property type="entry name" value="ENOYL_COA_HYDRATASE"/>
    <property type="match status" value="1"/>
</dbReference>
<evidence type="ECO:0000313" key="4">
    <source>
        <dbReference type="Proteomes" id="UP000661507"/>
    </source>
</evidence>
<dbReference type="NCBIfam" id="NF005073">
    <property type="entry name" value="PRK06495.1"/>
    <property type="match status" value="1"/>
</dbReference>
<evidence type="ECO:0000256" key="1">
    <source>
        <dbReference type="ARBA" id="ARBA00005254"/>
    </source>
</evidence>
<evidence type="ECO:0000313" key="3">
    <source>
        <dbReference type="EMBL" id="GGJ33648.1"/>
    </source>
</evidence>
<reference evidence="3" key="2">
    <citation type="submission" date="2020-09" db="EMBL/GenBank/DDBJ databases">
        <authorList>
            <person name="Sun Q."/>
            <person name="Zhou Y."/>
        </authorList>
    </citation>
    <scope>NUCLEOTIDE SEQUENCE</scope>
    <source>
        <strain evidence="3">CGMCC 1.3617</strain>
    </source>
</reference>
<evidence type="ECO:0000256" key="2">
    <source>
        <dbReference type="RuleBase" id="RU003707"/>
    </source>
</evidence>
<dbReference type="EMBL" id="BMKW01000012">
    <property type="protein sequence ID" value="GGJ33648.1"/>
    <property type="molecule type" value="Genomic_DNA"/>
</dbReference>
<proteinExistence type="inferred from homology"/>